<dbReference type="Pfam" id="PF03364">
    <property type="entry name" value="Polyketide_cyc"/>
    <property type="match status" value="1"/>
</dbReference>
<dbReference type="InterPro" id="IPR023393">
    <property type="entry name" value="START-like_dom_sf"/>
</dbReference>
<evidence type="ECO:0000313" key="3">
    <source>
        <dbReference type="EMBL" id="MFC5385464.1"/>
    </source>
</evidence>
<evidence type="ECO:0000259" key="2">
    <source>
        <dbReference type="Pfam" id="PF03364"/>
    </source>
</evidence>
<dbReference type="Proteomes" id="UP001596016">
    <property type="component" value="Unassembled WGS sequence"/>
</dbReference>
<dbReference type="RefSeq" id="WP_378228403.1">
    <property type="nucleotide sequence ID" value="NZ_JBHSLL010000013.1"/>
</dbReference>
<evidence type="ECO:0000313" key="4">
    <source>
        <dbReference type="Proteomes" id="UP001596016"/>
    </source>
</evidence>
<gene>
    <name evidence="3" type="ORF">ACFPLB_05710</name>
</gene>
<dbReference type="CDD" id="cd07813">
    <property type="entry name" value="COQ10p_like"/>
    <property type="match status" value="1"/>
</dbReference>
<accession>A0ABW0GV14</accession>
<reference evidence="4" key="1">
    <citation type="journal article" date="2019" name="Int. J. Syst. Evol. Microbiol.">
        <title>The Global Catalogue of Microorganisms (GCM) 10K type strain sequencing project: providing services to taxonomists for standard genome sequencing and annotation.</title>
        <authorList>
            <consortium name="The Broad Institute Genomics Platform"/>
            <consortium name="The Broad Institute Genome Sequencing Center for Infectious Disease"/>
            <person name="Wu L."/>
            <person name="Ma J."/>
        </authorList>
    </citation>
    <scope>NUCLEOTIDE SEQUENCE [LARGE SCALE GENOMIC DNA]</scope>
    <source>
        <strain evidence="4">CGMCC 4.1415</strain>
    </source>
</reference>
<keyword evidence="4" id="KW-1185">Reference proteome</keyword>
<organism evidence="3 4">
    <name type="scientific">Aquamicrobium segne</name>
    <dbReference type="NCBI Taxonomy" id="469547"/>
    <lineage>
        <taxon>Bacteria</taxon>
        <taxon>Pseudomonadati</taxon>
        <taxon>Pseudomonadota</taxon>
        <taxon>Alphaproteobacteria</taxon>
        <taxon>Hyphomicrobiales</taxon>
        <taxon>Phyllobacteriaceae</taxon>
        <taxon>Aquamicrobium</taxon>
    </lineage>
</organism>
<comment type="caution">
    <text evidence="3">The sequence shown here is derived from an EMBL/GenBank/DDBJ whole genome shotgun (WGS) entry which is preliminary data.</text>
</comment>
<name>A0ABW0GV14_9HYPH</name>
<dbReference type="PANTHER" id="PTHR12901:SF10">
    <property type="entry name" value="COENZYME Q-BINDING PROTEIN COQ10, MITOCHONDRIAL"/>
    <property type="match status" value="1"/>
</dbReference>
<sequence length="159" mass="18318">MPQFEATRHVAHTAEQMFELVADVERYPEFVPLCEALNVQSRRERDDKTLLVASMSVGYKAISETFTTQVLLKPQERVIEVKYIDGPFKYLSNIWDFQEEDGGCLVRFFIDYEFKSRLLSAVMGSVFDRAFRMFAEAFEKRADVIYGRTSGTDSASMPI</sequence>
<protein>
    <submittedName>
        <fullName evidence="3">Type II toxin-antitoxin system RatA family toxin</fullName>
    </submittedName>
</protein>
<dbReference type="EMBL" id="JBHSLL010000013">
    <property type="protein sequence ID" value="MFC5385464.1"/>
    <property type="molecule type" value="Genomic_DNA"/>
</dbReference>
<evidence type="ECO:0000256" key="1">
    <source>
        <dbReference type="ARBA" id="ARBA00008918"/>
    </source>
</evidence>
<dbReference type="PANTHER" id="PTHR12901">
    <property type="entry name" value="SPERM PROTEIN HOMOLOG"/>
    <property type="match status" value="1"/>
</dbReference>
<comment type="similarity">
    <text evidence="1">Belongs to the ribosome association toxin RatA family.</text>
</comment>
<feature type="domain" description="Coenzyme Q-binding protein COQ10 START" evidence="2">
    <location>
        <begin position="10"/>
        <end position="139"/>
    </location>
</feature>
<proteinExistence type="inferred from homology"/>
<dbReference type="SUPFAM" id="SSF55961">
    <property type="entry name" value="Bet v1-like"/>
    <property type="match status" value="1"/>
</dbReference>
<dbReference type="InterPro" id="IPR005031">
    <property type="entry name" value="COQ10_START"/>
</dbReference>
<dbReference type="Gene3D" id="3.30.530.20">
    <property type="match status" value="1"/>
</dbReference>
<dbReference type="InterPro" id="IPR044996">
    <property type="entry name" value="COQ10-like"/>
</dbReference>